<keyword evidence="2" id="KW-1185">Reference proteome</keyword>
<reference evidence="1" key="1">
    <citation type="submission" date="2022-06" db="EMBL/GenBank/DDBJ databases">
        <title>Uncovering the hologenomic basis of an extraordinary plant invasion.</title>
        <authorList>
            <person name="Bieker V.C."/>
            <person name="Martin M.D."/>
            <person name="Gilbert T."/>
            <person name="Hodgins K."/>
            <person name="Battlay P."/>
            <person name="Petersen B."/>
            <person name="Wilson J."/>
        </authorList>
    </citation>
    <scope>NUCLEOTIDE SEQUENCE</scope>
    <source>
        <strain evidence="1">AA19_3_7</strain>
        <tissue evidence="1">Leaf</tissue>
    </source>
</reference>
<dbReference type="EMBL" id="JAMZMK010005175">
    <property type="protein sequence ID" value="KAI7753902.1"/>
    <property type="molecule type" value="Genomic_DNA"/>
</dbReference>
<dbReference type="Proteomes" id="UP001206925">
    <property type="component" value="Unassembled WGS sequence"/>
</dbReference>
<evidence type="ECO:0000313" key="2">
    <source>
        <dbReference type="Proteomes" id="UP001206925"/>
    </source>
</evidence>
<protein>
    <submittedName>
        <fullName evidence="1">Uncharacterized protein</fullName>
    </submittedName>
</protein>
<accession>A0AAD5D5U8</accession>
<dbReference type="GO" id="GO:0004842">
    <property type="term" value="F:ubiquitin-protein transferase activity"/>
    <property type="evidence" value="ECO:0007669"/>
    <property type="project" value="InterPro"/>
</dbReference>
<dbReference type="AlphaFoldDB" id="A0AAD5D5U8"/>
<dbReference type="PANTHER" id="PTHR46798">
    <property type="entry name" value="OS09G0511500 PROTEIN"/>
    <property type="match status" value="1"/>
</dbReference>
<organism evidence="1 2">
    <name type="scientific">Ambrosia artemisiifolia</name>
    <name type="common">Common ragweed</name>
    <dbReference type="NCBI Taxonomy" id="4212"/>
    <lineage>
        <taxon>Eukaryota</taxon>
        <taxon>Viridiplantae</taxon>
        <taxon>Streptophyta</taxon>
        <taxon>Embryophyta</taxon>
        <taxon>Tracheophyta</taxon>
        <taxon>Spermatophyta</taxon>
        <taxon>Magnoliopsida</taxon>
        <taxon>eudicotyledons</taxon>
        <taxon>Gunneridae</taxon>
        <taxon>Pentapetalae</taxon>
        <taxon>asterids</taxon>
        <taxon>campanulids</taxon>
        <taxon>Asterales</taxon>
        <taxon>Asteraceae</taxon>
        <taxon>Asteroideae</taxon>
        <taxon>Heliantheae alliance</taxon>
        <taxon>Heliantheae</taxon>
        <taxon>Ambrosia</taxon>
    </lineage>
</organism>
<sequence length="181" mass="20877">MQCPNCRKVESGRWLFADGSAHAVSETGAQDWMPHESPHDLSYSRRFYLFQPIGLRWHPFGGFMVHSSFEHITCKFQRKSSIQNVAHFLGNYAMIAEHTAAPSSARSYASHFRPNEHVANSNIQHPLNSHPAPSNNIRSTYIQHPSWGWNCHFLPYNADRDFIDHGNLTPARFQNQREFRS</sequence>
<evidence type="ECO:0000313" key="1">
    <source>
        <dbReference type="EMBL" id="KAI7753902.1"/>
    </source>
</evidence>
<proteinExistence type="predicted"/>
<dbReference type="InterPro" id="IPR044274">
    <property type="entry name" value="RFI2"/>
</dbReference>
<dbReference type="PANTHER" id="PTHR46798:SF18">
    <property type="entry name" value="CHROMATIN REGULATOR PHD FAMILY"/>
    <property type="match status" value="1"/>
</dbReference>
<gene>
    <name evidence="1" type="ORF">M8C21_023576</name>
</gene>
<comment type="caution">
    <text evidence="1">The sequence shown here is derived from an EMBL/GenBank/DDBJ whole genome shotgun (WGS) entry which is preliminary data.</text>
</comment>
<name>A0AAD5D5U8_AMBAR</name>